<sequence length="469" mass="50508">MNSANASKSRKSRHESRPPSSSSSKQAWIIPSFDSSTSSSTPTPPTATPPPKRVKHTHSSSFFTSAFKESAQPQWPTISASPLLGKPPSGTGLRALPQPQQFRIHKPSGGSNATPPPKQRSDLSPFPAERKGKPYSPMGPVRHQVPRSDPATPGAKLPPRKPLNVLAQPPFRIPTATPPRNKQRLITPSTTRLAKLTASSTQEHEDADSDQEGCRERSQTPSRPQHLIPSLVPGTRAANVDPVELELRRGVKLSPRKDKGKGRDLLVRDGLAGRAAHLISCTTSDFSLWHHEKTRPVPASRSILPLPTPAKKSSSSPPELRLRFLHLVPKDGLAEDHRPGQDVGTSARLVMADCEILSASSGSSTGRIGATATVLFSTASASTSDQGRTSLKRQRQPSGAADASMVSVSSEVGLEAGCEVWVWKPLQEIRKLVDLDRKMDGEDVDTGLARPGMADAKLFIICTRFAVIQ</sequence>
<dbReference type="HOGENOM" id="CLU_582644_0_0_1"/>
<proteinExistence type="predicted"/>
<dbReference type="AlphaFoldDB" id="A0A067MIM4"/>
<feature type="compositionally biased region" description="Pro residues" evidence="1">
    <location>
        <begin position="42"/>
        <end position="51"/>
    </location>
</feature>
<dbReference type="InParanoid" id="A0A067MIM4"/>
<keyword evidence="3" id="KW-1185">Reference proteome</keyword>
<feature type="region of interest" description="Disordered" evidence="1">
    <location>
        <begin position="1"/>
        <end position="235"/>
    </location>
</feature>
<evidence type="ECO:0000313" key="3">
    <source>
        <dbReference type="Proteomes" id="UP000027195"/>
    </source>
</evidence>
<protein>
    <submittedName>
        <fullName evidence="2">Uncharacterized protein</fullName>
    </submittedName>
</protein>
<dbReference type="EMBL" id="KL198031">
    <property type="protein sequence ID" value="KDQ15638.1"/>
    <property type="molecule type" value="Genomic_DNA"/>
</dbReference>
<feature type="compositionally biased region" description="Polar residues" evidence="1">
    <location>
        <begin position="178"/>
        <end position="201"/>
    </location>
</feature>
<evidence type="ECO:0000313" key="2">
    <source>
        <dbReference type="EMBL" id="KDQ15638.1"/>
    </source>
</evidence>
<feature type="compositionally biased region" description="Polar residues" evidence="1">
    <location>
        <begin position="71"/>
        <end position="80"/>
    </location>
</feature>
<name>A0A067MIM4_BOTB1</name>
<gene>
    <name evidence="2" type="ORF">BOTBODRAFT_31527</name>
</gene>
<dbReference type="Proteomes" id="UP000027195">
    <property type="component" value="Unassembled WGS sequence"/>
</dbReference>
<evidence type="ECO:0000256" key="1">
    <source>
        <dbReference type="SAM" id="MobiDB-lite"/>
    </source>
</evidence>
<dbReference type="STRING" id="930990.A0A067MIM4"/>
<dbReference type="OrthoDB" id="3215163at2759"/>
<accession>A0A067MIM4</accession>
<reference evidence="3" key="1">
    <citation type="journal article" date="2014" name="Proc. Natl. Acad. Sci. U.S.A.">
        <title>Extensive sampling of basidiomycete genomes demonstrates inadequacy of the white-rot/brown-rot paradigm for wood decay fungi.</title>
        <authorList>
            <person name="Riley R."/>
            <person name="Salamov A.A."/>
            <person name="Brown D.W."/>
            <person name="Nagy L.G."/>
            <person name="Floudas D."/>
            <person name="Held B.W."/>
            <person name="Levasseur A."/>
            <person name="Lombard V."/>
            <person name="Morin E."/>
            <person name="Otillar R."/>
            <person name="Lindquist E.A."/>
            <person name="Sun H."/>
            <person name="LaButti K.M."/>
            <person name="Schmutz J."/>
            <person name="Jabbour D."/>
            <person name="Luo H."/>
            <person name="Baker S.E."/>
            <person name="Pisabarro A.G."/>
            <person name="Walton J.D."/>
            <person name="Blanchette R.A."/>
            <person name="Henrissat B."/>
            <person name="Martin F."/>
            <person name="Cullen D."/>
            <person name="Hibbett D.S."/>
            <person name="Grigoriev I.V."/>
        </authorList>
    </citation>
    <scope>NUCLEOTIDE SEQUENCE [LARGE SCALE GENOMIC DNA]</scope>
    <source>
        <strain evidence="3">FD-172 SS1</strain>
    </source>
</reference>
<organism evidence="2 3">
    <name type="scientific">Botryobasidium botryosum (strain FD-172 SS1)</name>
    <dbReference type="NCBI Taxonomy" id="930990"/>
    <lineage>
        <taxon>Eukaryota</taxon>
        <taxon>Fungi</taxon>
        <taxon>Dikarya</taxon>
        <taxon>Basidiomycota</taxon>
        <taxon>Agaricomycotina</taxon>
        <taxon>Agaricomycetes</taxon>
        <taxon>Cantharellales</taxon>
        <taxon>Botryobasidiaceae</taxon>
        <taxon>Botryobasidium</taxon>
    </lineage>
</organism>